<proteinExistence type="predicted"/>
<feature type="domain" description="NAD-dependent epimerase/dehydratase" evidence="1">
    <location>
        <begin position="3"/>
        <end position="67"/>
    </location>
</feature>
<evidence type="ECO:0000313" key="3">
    <source>
        <dbReference type="Proteomes" id="UP000244903"/>
    </source>
</evidence>
<dbReference type="InterPro" id="IPR036291">
    <property type="entry name" value="NAD(P)-bd_dom_sf"/>
</dbReference>
<protein>
    <recommendedName>
        <fullName evidence="1">NAD-dependent epimerase/dehydratase domain-containing protein</fullName>
    </recommendedName>
</protein>
<dbReference type="SUPFAM" id="SSF51735">
    <property type="entry name" value="NAD(P)-binding Rossmann-fold domains"/>
    <property type="match status" value="1"/>
</dbReference>
<dbReference type="KEGG" id="dpc:A6048_17110"/>
<dbReference type="Proteomes" id="UP000244903">
    <property type="component" value="Chromosome"/>
</dbReference>
<name>A0AAD0JWU8_9ACTN</name>
<keyword evidence="3" id="KW-1185">Reference proteome</keyword>
<dbReference type="Pfam" id="PF01370">
    <property type="entry name" value="Epimerase"/>
    <property type="match status" value="1"/>
</dbReference>
<accession>A0AAD0JWU8</accession>
<reference evidence="2 3" key="1">
    <citation type="submission" date="2016-04" db="EMBL/GenBank/DDBJ databases">
        <title>Complete genome sequence of the haloalkaliphilic hydrocarbon-degrading bacterium Dietzia psychralcaliphila ILA-1T, isolated from a drain of a fish product-processing plant.</title>
        <authorList>
            <person name="Zhao J."/>
            <person name="Hu B."/>
            <person name="Geng S."/>
            <person name="Nie Y."/>
            <person name="Tang Y."/>
        </authorList>
    </citation>
    <scope>NUCLEOTIDE SEQUENCE [LARGE SCALE GENOMIC DNA]</scope>
    <source>
        <strain evidence="2 3">ILA-1</strain>
    </source>
</reference>
<dbReference type="EMBL" id="CP015453">
    <property type="protein sequence ID" value="AWH96931.1"/>
    <property type="molecule type" value="Genomic_DNA"/>
</dbReference>
<evidence type="ECO:0000259" key="1">
    <source>
        <dbReference type="Pfam" id="PF01370"/>
    </source>
</evidence>
<dbReference type="Gene3D" id="3.40.50.720">
    <property type="entry name" value="NAD(P)-binding Rossmann-like Domain"/>
    <property type="match status" value="1"/>
</dbReference>
<dbReference type="AlphaFoldDB" id="A0AAD0JWU8"/>
<sequence>MRALVLGARGAVGSAASAALRGRGHEVIGAGRRAPDDGVSIDATTAAGLTRLADEARRADVVLDASGLELAVVQAAVGSTPLVDVSATAAHLEQLATGVPDGGAALLGAGIAPGLSTVLIRALDPAPGDEIDLAVVLGTGEAHGAAAVDWTVRLAGATLYAAPEPHPIVNFRTRRRLQLPGATPRTHLRADFPDDLLIGRPSGVDVRSWLAMDSRVATAALGLVGALPALAPLLRSAPHLGGHAWSVSAIHRGSGRALAATGVGQSDATGRLAALAAERLVTLGLRGPVTMADAVGADELELAGGLRLHWQEASR</sequence>
<gene>
    <name evidence="2" type="ORF">A6048_17110</name>
</gene>
<dbReference type="InterPro" id="IPR001509">
    <property type="entry name" value="Epimerase_deHydtase"/>
</dbReference>
<evidence type="ECO:0000313" key="2">
    <source>
        <dbReference type="EMBL" id="AWH96931.1"/>
    </source>
</evidence>
<organism evidence="2 3">
    <name type="scientific">Dietzia psychralcaliphila</name>
    <dbReference type="NCBI Taxonomy" id="139021"/>
    <lineage>
        <taxon>Bacteria</taxon>
        <taxon>Bacillati</taxon>
        <taxon>Actinomycetota</taxon>
        <taxon>Actinomycetes</taxon>
        <taxon>Mycobacteriales</taxon>
        <taxon>Dietziaceae</taxon>
        <taxon>Dietzia</taxon>
    </lineage>
</organism>